<gene>
    <name evidence="2" type="ORF">HK099_004282</name>
</gene>
<dbReference type="AlphaFoldDB" id="A0AAD5U9G2"/>
<feature type="signal peptide" evidence="1">
    <location>
        <begin position="1"/>
        <end position="17"/>
    </location>
</feature>
<dbReference type="Proteomes" id="UP001211065">
    <property type="component" value="Unassembled WGS sequence"/>
</dbReference>
<name>A0AAD5U9G2_9FUNG</name>
<organism evidence="2 3">
    <name type="scientific">Clydaea vesicula</name>
    <dbReference type="NCBI Taxonomy" id="447962"/>
    <lineage>
        <taxon>Eukaryota</taxon>
        <taxon>Fungi</taxon>
        <taxon>Fungi incertae sedis</taxon>
        <taxon>Chytridiomycota</taxon>
        <taxon>Chytridiomycota incertae sedis</taxon>
        <taxon>Chytridiomycetes</taxon>
        <taxon>Lobulomycetales</taxon>
        <taxon>Lobulomycetaceae</taxon>
        <taxon>Clydaea</taxon>
    </lineage>
</organism>
<proteinExistence type="predicted"/>
<comment type="caution">
    <text evidence="2">The sequence shown here is derived from an EMBL/GenBank/DDBJ whole genome shotgun (WGS) entry which is preliminary data.</text>
</comment>
<sequence length="244" mass="26678">MKVTFFVCSILYIYTNAFRTDQNLSPEIIKSINNFFLNNIIPGFNDQIGFVAIDQKLDPLPGNLVSGSSEKSVNLGVCNAIGRVSYNVRNLKGLSSLALHNLILVSGKTDNVNLTVNFQAHLSLSLIAEIHGDALAKCGLIKLNPGVDGQVVASNIEIQINAEGKVIMNPDRTSELVSIIVDSSNLNWKRLDVDLSGINKIFNPVLDLAVLMIKQQFQKKIEDVIDGQINNAVTKALPIHIPFI</sequence>
<feature type="chain" id="PRO_5041948882" evidence="1">
    <location>
        <begin position="18"/>
        <end position="244"/>
    </location>
</feature>
<dbReference type="EMBL" id="JADGJW010000003">
    <property type="protein sequence ID" value="KAJ3228289.1"/>
    <property type="molecule type" value="Genomic_DNA"/>
</dbReference>
<reference evidence="2" key="1">
    <citation type="submission" date="2020-05" db="EMBL/GenBank/DDBJ databases">
        <title>Phylogenomic resolution of chytrid fungi.</title>
        <authorList>
            <person name="Stajich J.E."/>
            <person name="Amses K."/>
            <person name="Simmons R."/>
            <person name="Seto K."/>
            <person name="Myers J."/>
            <person name="Bonds A."/>
            <person name="Quandt C.A."/>
            <person name="Barry K."/>
            <person name="Liu P."/>
            <person name="Grigoriev I."/>
            <person name="Longcore J.E."/>
            <person name="James T.Y."/>
        </authorList>
    </citation>
    <scope>NUCLEOTIDE SEQUENCE</scope>
    <source>
        <strain evidence="2">JEL0476</strain>
    </source>
</reference>
<accession>A0AAD5U9G2</accession>
<protein>
    <submittedName>
        <fullName evidence="2">Uncharacterized protein</fullName>
    </submittedName>
</protein>
<keyword evidence="3" id="KW-1185">Reference proteome</keyword>
<evidence type="ECO:0000256" key="1">
    <source>
        <dbReference type="SAM" id="SignalP"/>
    </source>
</evidence>
<evidence type="ECO:0000313" key="3">
    <source>
        <dbReference type="Proteomes" id="UP001211065"/>
    </source>
</evidence>
<keyword evidence="1" id="KW-0732">Signal</keyword>
<evidence type="ECO:0000313" key="2">
    <source>
        <dbReference type="EMBL" id="KAJ3228289.1"/>
    </source>
</evidence>
<dbReference type="Gene3D" id="3.15.10.10">
    <property type="entry name" value="Bactericidal permeability-increasing protein, domain 1"/>
    <property type="match status" value="1"/>
</dbReference>